<dbReference type="RefSeq" id="XP_025595845.1">
    <property type="nucleotide sequence ID" value="XM_025740360.1"/>
</dbReference>
<dbReference type="PANTHER" id="PTHR31297:SF42">
    <property type="entry name" value="GLYCOSIDE HYDROLASE FAMILY 5 DOMAIN-CONTAINING PROTEIN"/>
    <property type="match status" value="1"/>
</dbReference>
<name>A0A316Z2G7_9BASI</name>
<proteinExistence type="inferred from homology"/>
<keyword evidence="2 4" id="KW-0378">Hydrolase</keyword>
<evidence type="ECO:0000313" key="8">
    <source>
        <dbReference type="Proteomes" id="UP000245946"/>
    </source>
</evidence>
<dbReference type="SUPFAM" id="SSF51445">
    <property type="entry name" value="(Trans)glycosidases"/>
    <property type="match status" value="1"/>
</dbReference>
<dbReference type="InterPro" id="IPR001547">
    <property type="entry name" value="Glyco_hydro_5"/>
</dbReference>
<dbReference type="OrthoDB" id="1887033at2759"/>
<dbReference type="Gene3D" id="3.20.20.80">
    <property type="entry name" value="Glycosidases"/>
    <property type="match status" value="1"/>
</dbReference>
<evidence type="ECO:0000256" key="5">
    <source>
        <dbReference type="SAM" id="SignalP"/>
    </source>
</evidence>
<feature type="domain" description="Glycoside hydrolase family 5" evidence="6">
    <location>
        <begin position="226"/>
        <end position="375"/>
    </location>
</feature>
<feature type="signal peptide" evidence="5">
    <location>
        <begin position="1"/>
        <end position="19"/>
    </location>
</feature>
<gene>
    <name evidence="7" type="ORF">FA09DRAFT_301163</name>
</gene>
<feature type="non-terminal residue" evidence="7">
    <location>
        <position position="551"/>
    </location>
</feature>
<feature type="chain" id="PRO_5016303713" evidence="5">
    <location>
        <begin position="20"/>
        <end position="551"/>
    </location>
</feature>
<dbReference type="Pfam" id="PF00150">
    <property type="entry name" value="Cellulase"/>
    <property type="match status" value="1"/>
</dbReference>
<dbReference type="InterPro" id="IPR017853">
    <property type="entry name" value="GH"/>
</dbReference>
<comment type="similarity">
    <text evidence="1 4">Belongs to the glycosyl hydrolase 5 (cellulase A) family.</text>
</comment>
<evidence type="ECO:0000256" key="2">
    <source>
        <dbReference type="ARBA" id="ARBA00022801"/>
    </source>
</evidence>
<keyword evidence="5" id="KW-0732">Signal</keyword>
<keyword evidence="8" id="KW-1185">Reference proteome</keyword>
<keyword evidence="3 4" id="KW-0326">Glycosidase</keyword>
<dbReference type="GO" id="GO:0005576">
    <property type="term" value="C:extracellular region"/>
    <property type="evidence" value="ECO:0007669"/>
    <property type="project" value="TreeGrafter"/>
</dbReference>
<sequence length="551" mass="62163">MRFFSRAALVASLAASSLALPALRTYRGKSPYISVHEDPALDAPLSFPNPRDDPAFYQARYAAAEALERGKWHERPAWADRVVDNISAASARLDGYAAAVGVDLPYLRRTLLPAASGRPAWNPHTRRSFAVPTQGEELVLRNNASASSFRQADSGFDYRRDKVRGVNLGNWLVLEAWMDAALFGELNSQVVNAPYGAIIDEWTMGLYGNYRAVEKIIKRHLDEWMTEDEFRQIAAAGLNHVRIPIGYWAFAEAIGPRGQYYTFNQFAKLKEACGWAKKHGLKVWVDLHGVPGSQNGYDNSGKAGPINWAKRREYYEQTQYAYNRLVQEFTKPQYHGTVTAIEAVNEPAANRDADVKELLNEFYPYARDQIVKTGAPTLMAFHDGFITPGAWENFFSKKKRERTLLDTHPYFVYTDEQKRMKDSERLAEVCSLLPVFAASQLQYATIAGEMAFNGPSGDRPEDRDLPVGPVKFPRGRDYPFSVKYMAFMARNSAVQRHVFETAGSGWLDDTLLTGISSSAWAWKNRDIRDWSYKAGLENGWNPYDLDAKPYG</sequence>
<reference evidence="7 8" key="1">
    <citation type="journal article" date="2018" name="Mol. Biol. Evol.">
        <title>Broad Genomic Sampling Reveals a Smut Pathogenic Ancestry of the Fungal Clade Ustilaginomycotina.</title>
        <authorList>
            <person name="Kijpornyongpan T."/>
            <person name="Mondo S.J."/>
            <person name="Barry K."/>
            <person name="Sandor L."/>
            <person name="Lee J."/>
            <person name="Lipzen A."/>
            <person name="Pangilinan J."/>
            <person name="LaButti K."/>
            <person name="Hainaut M."/>
            <person name="Henrissat B."/>
            <person name="Grigoriev I.V."/>
            <person name="Spatafora J.W."/>
            <person name="Aime M.C."/>
        </authorList>
    </citation>
    <scope>NUCLEOTIDE SEQUENCE [LARGE SCALE GENOMIC DNA]</scope>
    <source>
        <strain evidence="7 8">MCA 4186</strain>
    </source>
</reference>
<dbReference type="GO" id="GO:0009251">
    <property type="term" value="P:glucan catabolic process"/>
    <property type="evidence" value="ECO:0007669"/>
    <property type="project" value="TreeGrafter"/>
</dbReference>
<evidence type="ECO:0000313" key="7">
    <source>
        <dbReference type="EMBL" id="PWN95566.1"/>
    </source>
</evidence>
<dbReference type="GO" id="GO:0009986">
    <property type="term" value="C:cell surface"/>
    <property type="evidence" value="ECO:0007669"/>
    <property type="project" value="TreeGrafter"/>
</dbReference>
<evidence type="ECO:0000256" key="3">
    <source>
        <dbReference type="ARBA" id="ARBA00023295"/>
    </source>
</evidence>
<dbReference type="GeneID" id="37267906"/>
<dbReference type="PANTHER" id="PTHR31297">
    <property type="entry name" value="GLUCAN ENDO-1,6-BETA-GLUCOSIDASE B"/>
    <property type="match status" value="1"/>
</dbReference>
<evidence type="ECO:0000259" key="6">
    <source>
        <dbReference type="Pfam" id="PF00150"/>
    </source>
</evidence>
<organism evidence="7 8">
    <name type="scientific">Tilletiopsis washingtonensis</name>
    <dbReference type="NCBI Taxonomy" id="58919"/>
    <lineage>
        <taxon>Eukaryota</taxon>
        <taxon>Fungi</taxon>
        <taxon>Dikarya</taxon>
        <taxon>Basidiomycota</taxon>
        <taxon>Ustilaginomycotina</taxon>
        <taxon>Exobasidiomycetes</taxon>
        <taxon>Entylomatales</taxon>
        <taxon>Entylomatales incertae sedis</taxon>
        <taxon>Tilletiopsis</taxon>
    </lineage>
</organism>
<dbReference type="EMBL" id="KZ819303">
    <property type="protein sequence ID" value="PWN95566.1"/>
    <property type="molecule type" value="Genomic_DNA"/>
</dbReference>
<dbReference type="AlphaFoldDB" id="A0A316Z2G7"/>
<protein>
    <submittedName>
        <fullName evidence="7">Glycoside hydrolase</fullName>
    </submittedName>
</protein>
<evidence type="ECO:0000256" key="1">
    <source>
        <dbReference type="ARBA" id="ARBA00005641"/>
    </source>
</evidence>
<accession>A0A316Z2G7</accession>
<evidence type="ECO:0000256" key="4">
    <source>
        <dbReference type="RuleBase" id="RU361153"/>
    </source>
</evidence>
<dbReference type="GO" id="GO:0008422">
    <property type="term" value="F:beta-glucosidase activity"/>
    <property type="evidence" value="ECO:0007669"/>
    <property type="project" value="TreeGrafter"/>
</dbReference>
<dbReference type="Proteomes" id="UP000245946">
    <property type="component" value="Unassembled WGS sequence"/>
</dbReference>
<dbReference type="InterPro" id="IPR050386">
    <property type="entry name" value="Glycosyl_hydrolase_5"/>
</dbReference>